<organism evidence="1 2">
    <name type="scientific">Magnetospirillum molischianum DSM 120</name>
    <dbReference type="NCBI Taxonomy" id="1150626"/>
    <lineage>
        <taxon>Bacteria</taxon>
        <taxon>Pseudomonadati</taxon>
        <taxon>Pseudomonadota</taxon>
        <taxon>Alphaproteobacteria</taxon>
        <taxon>Rhodospirillales</taxon>
        <taxon>Rhodospirillaceae</taxon>
        <taxon>Magnetospirillum</taxon>
    </lineage>
</organism>
<protein>
    <submittedName>
        <fullName evidence="1">Uncharacterized protein</fullName>
    </submittedName>
</protein>
<sequence length="57" mass="6294">MSAGPWRANDSLQKVLILILQEAYLPLPHTPPPVCLPLFGFEHSGVVLSRSEQPPVF</sequence>
<dbReference type="AlphaFoldDB" id="H8FU57"/>
<evidence type="ECO:0000313" key="1">
    <source>
        <dbReference type="EMBL" id="CCG41895.1"/>
    </source>
</evidence>
<reference evidence="1 2" key="1">
    <citation type="journal article" date="2012" name="J. Bacteriol.">
        <title>Draft Genome Sequence of the Purple Photosynthetic Bacterium Phaeospirillum molischianum DSM120, a Particularly Versatile Bacterium.</title>
        <authorList>
            <person name="Duquesne K."/>
            <person name="Prima V."/>
            <person name="Ji B."/>
            <person name="Rouy Z."/>
            <person name="Medigue C."/>
            <person name="Talla E."/>
            <person name="Sturgis J.N."/>
        </authorList>
    </citation>
    <scope>NUCLEOTIDE SEQUENCE [LARGE SCALE GENOMIC DNA]</scope>
    <source>
        <strain evidence="2">DSM120</strain>
    </source>
</reference>
<comment type="caution">
    <text evidence="1">The sequence shown here is derived from an EMBL/GenBank/DDBJ whole genome shotgun (WGS) entry which is preliminary data.</text>
</comment>
<dbReference type="Proteomes" id="UP000004169">
    <property type="component" value="Unassembled WGS sequence"/>
</dbReference>
<evidence type="ECO:0000313" key="2">
    <source>
        <dbReference type="Proteomes" id="UP000004169"/>
    </source>
</evidence>
<proteinExistence type="predicted"/>
<accession>H8FU57</accession>
<gene>
    <name evidence="1" type="ORF">PHAMO_30051</name>
</gene>
<dbReference type="STRING" id="1150626.PHAMO_30051"/>
<dbReference type="EMBL" id="CAHP01000023">
    <property type="protein sequence ID" value="CCG41895.1"/>
    <property type="molecule type" value="Genomic_DNA"/>
</dbReference>
<name>H8FU57_MAGML</name>
<keyword evidence="2" id="KW-1185">Reference proteome</keyword>